<dbReference type="Pfam" id="PF09411">
    <property type="entry name" value="PagL"/>
    <property type="match status" value="1"/>
</dbReference>
<dbReference type="AlphaFoldDB" id="A0A8J6N121"/>
<dbReference type="EMBL" id="JACNJD010000214">
    <property type="protein sequence ID" value="MBC8177509.1"/>
    <property type="molecule type" value="Genomic_DNA"/>
</dbReference>
<accession>A0A8J6N121</accession>
<comment type="caution">
    <text evidence="1">The sequence shown here is derived from an EMBL/GenBank/DDBJ whole genome shotgun (WGS) entry which is preliminary data.</text>
</comment>
<dbReference type="SUPFAM" id="SSF56925">
    <property type="entry name" value="OMPA-like"/>
    <property type="match status" value="1"/>
</dbReference>
<sequence length="170" mass="18496">MSLQLVSGALFSVTGFPEGSPALNYAQTNLRLGWMLESPDPGGGVLRGNWEGLVEVTNSIVFKGPGNYIGGVTGLLRYNFVQPDWDLVPYIQGGLGIVYNDVYKDDTQQAIGQAIEFTPQCSIGVHYLIDNNWAVDAEGMFHHISNAGLSERNRSLNSLGGFIGVTYFFD</sequence>
<dbReference type="Gene3D" id="2.40.160.20">
    <property type="match status" value="1"/>
</dbReference>
<evidence type="ECO:0000313" key="1">
    <source>
        <dbReference type="EMBL" id="MBC8177509.1"/>
    </source>
</evidence>
<dbReference type="GO" id="GO:0016787">
    <property type="term" value="F:hydrolase activity"/>
    <property type="evidence" value="ECO:0007669"/>
    <property type="project" value="UniProtKB-KW"/>
</dbReference>
<proteinExistence type="predicted"/>
<reference evidence="1 2" key="1">
    <citation type="submission" date="2020-08" db="EMBL/GenBank/DDBJ databases">
        <title>Bridging the membrane lipid divide: bacteria of the FCB group superphylum have the potential to synthesize archaeal ether lipids.</title>
        <authorList>
            <person name="Villanueva L."/>
            <person name="Von Meijenfeldt F.A.B."/>
            <person name="Westbye A.B."/>
            <person name="Yadav S."/>
            <person name="Hopmans E.C."/>
            <person name="Dutilh B.E."/>
            <person name="Sinninghe Damste J.S."/>
        </authorList>
    </citation>
    <scope>NUCLEOTIDE SEQUENCE [LARGE SCALE GENOMIC DNA]</scope>
    <source>
        <strain evidence="1">NIOZ-UU27</strain>
    </source>
</reference>
<dbReference type="InterPro" id="IPR011250">
    <property type="entry name" value="OMP/PagP_B-barrel"/>
</dbReference>
<organism evidence="1 2">
    <name type="scientific">Candidatus Desulfacyla euxinica</name>
    <dbReference type="NCBI Taxonomy" id="2841693"/>
    <lineage>
        <taxon>Bacteria</taxon>
        <taxon>Deltaproteobacteria</taxon>
        <taxon>Candidatus Desulfacyla</taxon>
    </lineage>
</organism>
<gene>
    <name evidence="1" type="ORF">H8E19_08895</name>
</gene>
<dbReference type="InterPro" id="IPR018550">
    <property type="entry name" value="Lipid-A_deacylase-rel"/>
</dbReference>
<evidence type="ECO:0000313" key="2">
    <source>
        <dbReference type="Proteomes" id="UP000650524"/>
    </source>
</evidence>
<dbReference type="Proteomes" id="UP000650524">
    <property type="component" value="Unassembled WGS sequence"/>
</dbReference>
<protein>
    <submittedName>
        <fullName evidence="1">Acyloxyacyl hydrolase</fullName>
    </submittedName>
</protein>
<keyword evidence="1" id="KW-0378">Hydrolase</keyword>
<name>A0A8J6N121_9DELT</name>